<organism evidence="2 3">
    <name type="scientific">Riccia sorocarpa</name>
    <dbReference type="NCBI Taxonomy" id="122646"/>
    <lineage>
        <taxon>Eukaryota</taxon>
        <taxon>Viridiplantae</taxon>
        <taxon>Streptophyta</taxon>
        <taxon>Embryophyta</taxon>
        <taxon>Marchantiophyta</taxon>
        <taxon>Marchantiopsida</taxon>
        <taxon>Marchantiidae</taxon>
        <taxon>Marchantiales</taxon>
        <taxon>Ricciaceae</taxon>
        <taxon>Riccia</taxon>
    </lineage>
</organism>
<evidence type="ECO:0000259" key="1">
    <source>
        <dbReference type="PROSITE" id="PS50878"/>
    </source>
</evidence>
<dbReference type="PROSITE" id="PS50878">
    <property type="entry name" value="RT_POL"/>
    <property type="match status" value="1"/>
</dbReference>
<dbReference type="Pfam" id="PF00078">
    <property type="entry name" value="RVT_1"/>
    <property type="match status" value="1"/>
</dbReference>
<feature type="domain" description="Reverse transcriptase" evidence="1">
    <location>
        <begin position="1"/>
        <end position="157"/>
    </location>
</feature>
<dbReference type="AlphaFoldDB" id="A0ABD3HXJ7"/>
<accession>A0ABD3HXJ7</accession>
<reference evidence="2 3" key="1">
    <citation type="submission" date="2024-09" db="EMBL/GenBank/DDBJ databases">
        <title>Chromosome-scale assembly of Riccia sorocarpa.</title>
        <authorList>
            <person name="Paukszto L."/>
        </authorList>
    </citation>
    <scope>NUCLEOTIDE SEQUENCE [LARGE SCALE GENOMIC DNA]</scope>
    <source>
        <strain evidence="2">LP-2024</strain>
        <tissue evidence="2">Aerial parts of the thallus</tissue>
    </source>
</reference>
<keyword evidence="3" id="KW-1185">Reference proteome</keyword>
<dbReference type="PANTHER" id="PTHR33116">
    <property type="entry name" value="REVERSE TRANSCRIPTASE ZINC-BINDING DOMAIN-CONTAINING PROTEIN-RELATED-RELATED"/>
    <property type="match status" value="1"/>
</dbReference>
<dbReference type="EMBL" id="JBJQOH010000002">
    <property type="protein sequence ID" value="KAL3695701.1"/>
    <property type="molecule type" value="Genomic_DNA"/>
</dbReference>
<protein>
    <recommendedName>
        <fullName evidence="1">Reverse transcriptase domain-containing protein</fullName>
    </recommendedName>
</protein>
<dbReference type="InterPro" id="IPR000477">
    <property type="entry name" value="RT_dom"/>
</dbReference>
<sequence>MGMAQRNVERVQGLVIGGAAQIHVNGRFIGRFEVTRGVMQGCPLAPLLFAMVTQPLMRLLREEERCGRLHGVNYGGPQTLLHQIYADDTGVNLTMEEVQFSRLTEVIQVYERISGAKLNVAKSLIMPISPSIPGWLEETRCEVAGPGKEFIYLGVNTSNPVNENQIVQLIRGKMMKRLSHWSNRFLSWPARIVLLKQVLAATPLYQLLSVGMETDGIEGLEILCRQFLWGWADQDSPKASLVAWERVSQRKKDGEIGWTSLLVKARALQVKNVVKIMSNSSAEWTKLAQSLILRTLRSGRYQSERRQWRVSDALLLTQMTKVTGSRTLTRMLTAWKHVRAMIKWQDSCREIPGHLTMDQGVQLMQWGDKEEILRFQKITGLLRKAGIHTLREGQEENRNNRSWQEALAVAGIFPEEIEMVKIQRMEEWLQSKILVNKELYEVDGWRWGLASRLEEMRNCGGMPTGCNSLLGWLDHALERAKVDTSYLWLFGTYLAITWAERNDLRFNGKRNHRPLRAILRLTALEIEAFPGR</sequence>
<proteinExistence type="predicted"/>
<comment type="caution">
    <text evidence="2">The sequence shown here is derived from an EMBL/GenBank/DDBJ whole genome shotgun (WGS) entry which is preliminary data.</text>
</comment>
<dbReference type="Proteomes" id="UP001633002">
    <property type="component" value="Unassembled WGS sequence"/>
</dbReference>
<evidence type="ECO:0000313" key="3">
    <source>
        <dbReference type="Proteomes" id="UP001633002"/>
    </source>
</evidence>
<dbReference type="PANTHER" id="PTHR33116:SF86">
    <property type="entry name" value="REVERSE TRANSCRIPTASE DOMAIN-CONTAINING PROTEIN"/>
    <property type="match status" value="1"/>
</dbReference>
<evidence type="ECO:0000313" key="2">
    <source>
        <dbReference type="EMBL" id="KAL3695701.1"/>
    </source>
</evidence>
<gene>
    <name evidence="2" type="ORF">R1sor_009777</name>
</gene>
<name>A0ABD3HXJ7_9MARC</name>